<dbReference type="EMBL" id="MU865939">
    <property type="protein sequence ID" value="KAK4449098.1"/>
    <property type="molecule type" value="Genomic_DNA"/>
</dbReference>
<feature type="region of interest" description="Disordered" evidence="1">
    <location>
        <begin position="45"/>
        <end position="104"/>
    </location>
</feature>
<feature type="compositionally biased region" description="Polar residues" evidence="1">
    <location>
        <begin position="497"/>
        <end position="512"/>
    </location>
</feature>
<evidence type="ECO:0000313" key="2">
    <source>
        <dbReference type="EMBL" id="KAK4449098.1"/>
    </source>
</evidence>
<dbReference type="AlphaFoldDB" id="A0AAV9GP23"/>
<proteinExistence type="predicted"/>
<feature type="compositionally biased region" description="Basic residues" evidence="1">
    <location>
        <begin position="405"/>
        <end position="422"/>
    </location>
</feature>
<feature type="compositionally biased region" description="Low complexity" evidence="1">
    <location>
        <begin position="547"/>
        <end position="557"/>
    </location>
</feature>
<evidence type="ECO:0000256" key="1">
    <source>
        <dbReference type="SAM" id="MobiDB-lite"/>
    </source>
</evidence>
<feature type="region of interest" description="Disordered" evidence="1">
    <location>
        <begin position="144"/>
        <end position="174"/>
    </location>
</feature>
<sequence>MASVQQMAYSSSEFSFMENKGAGGGFLWQDPHDGAGPSDLFDEFVVLDGADSSTPSTAGPEKGESGAGDLEHLRSAGAAVTPPLMSGAVGGQQQQQRQMRAPVAADAHHLDMIDMGGLPPNYREGPGKGSISDSELLKLEGLTMRSPRTHMGPVSSSVPPSPTRGTSSRKTGRLEALYVKARDKMALMQGKVRPQQPQLSTAKMEPVKRRAPSKLQFPASPPLCAAGPDGLPSSSMSGALPDGFPPTSGRELNTAMLSDMFGPDLSPLHTPLINGLPGDHPSFWPFADPSIFTSSSTDSFWVDPSDTMDIDDPNFFSTSFTRNANNRTNDFPLPVRPPPQHQHPSGLMIHMPQPRGPSSAVLHPSHQIALSHPPPNSVTAPFHYPPPPIPATPSRRGGQLDIPPRRHKPRAPSSGARHHHHPSYPSGASPRKPGPAPRSTSSSGSMPPSPSPGPIPIPGPRLHRRSASMQQLLRHGPHHPDEGGIIPQSALRKRKSWTTSRRVSDSLNSNGGPSPRKSLGARRASSSNIRSHNSNGNGSSADPSPNPNGAGASASGGFVNFTPSDHKVLMRGVAPSGSSKTKARRDREAMEQKRKLGEAVRLAVQAAGGDVTKLEEEGIVLGMLEGEMSAAAGGGMKSEREGRKRGGRRVSFG</sequence>
<gene>
    <name evidence="2" type="ORF">QBC34DRAFT_463724</name>
</gene>
<evidence type="ECO:0000313" key="3">
    <source>
        <dbReference type="Proteomes" id="UP001321760"/>
    </source>
</evidence>
<feature type="compositionally biased region" description="Basic and acidic residues" evidence="1">
    <location>
        <begin position="585"/>
        <end position="594"/>
    </location>
</feature>
<reference evidence="2" key="1">
    <citation type="journal article" date="2023" name="Mol. Phylogenet. Evol.">
        <title>Genome-scale phylogeny and comparative genomics of the fungal order Sordariales.</title>
        <authorList>
            <person name="Hensen N."/>
            <person name="Bonometti L."/>
            <person name="Westerberg I."/>
            <person name="Brannstrom I.O."/>
            <person name="Guillou S."/>
            <person name="Cros-Aarteil S."/>
            <person name="Calhoun S."/>
            <person name="Haridas S."/>
            <person name="Kuo A."/>
            <person name="Mondo S."/>
            <person name="Pangilinan J."/>
            <person name="Riley R."/>
            <person name="LaButti K."/>
            <person name="Andreopoulos B."/>
            <person name="Lipzen A."/>
            <person name="Chen C."/>
            <person name="Yan M."/>
            <person name="Daum C."/>
            <person name="Ng V."/>
            <person name="Clum A."/>
            <person name="Steindorff A."/>
            <person name="Ohm R.A."/>
            <person name="Martin F."/>
            <person name="Silar P."/>
            <person name="Natvig D.O."/>
            <person name="Lalanne C."/>
            <person name="Gautier V."/>
            <person name="Ament-Velasquez S.L."/>
            <person name="Kruys A."/>
            <person name="Hutchinson M.I."/>
            <person name="Powell A.J."/>
            <person name="Barry K."/>
            <person name="Miller A.N."/>
            <person name="Grigoriev I.V."/>
            <person name="Debuchy R."/>
            <person name="Gladieux P."/>
            <person name="Hiltunen Thoren M."/>
            <person name="Johannesson H."/>
        </authorList>
    </citation>
    <scope>NUCLEOTIDE SEQUENCE</scope>
    <source>
        <strain evidence="2">PSN243</strain>
    </source>
</reference>
<name>A0AAV9GP23_9PEZI</name>
<keyword evidence="3" id="KW-1185">Reference proteome</keyword>
<evidence type="ECO:0008006" key="4">
    <source>
        <dbReference type="Google" id="ProtNLM"/>
    </source>
</evidence>
<feature type="region of interest" description="Disordered" evidence="1">
    <location>
        <begin position="321"/>
        <end position="594"/>
    </location>
</feature>
<feature type="compositionally biased region" description="Low complexity" evidence="1">
    <location>
        <begin position="152"/>
        <end position="169"/>
    </location>
</feature>
<organism evidence="2 3">
    <name type="scientific">Podospora aff. communis PSN243</name>
    <dbReference type="NCBI Taxonomy" id="3040156"/>
    <lineage>
        <taxon>Eukaryota</taxon>
        <taxon>Fungi</taxon>
        <taxon>Dikarya</taxon>
        <taxon>Ascomycota</taxon>
        <taxon>Pezizomycotina</taxon>
        <taxon>Sordariomycetes</taxon>
        <taxon>Sordariomycetidae</taxon>
        <taxon>Sordariales</taxon>
        <taxon>Podosporaceae</taxon>
        <taxon>Podospora</taxon>
    </lineage>
</organism>
<protein>
    <recommendedName>
        <fullName evidence="4">Developmental regulatory protein wetA</fullName>
    </recommendedName>
</protein>
<reference evidence="2" key="2">
    <citation type="submission" date="2023-05" db="EMBL/GenBank/DDBJ databases">
        <authorList>
            <consortium name="Lawrence Berkeley National Laboratory"/>
            <person name="Steindorff A."/>
            <person name="Hensen N."/>
            <person name="Bonometti L."/>
            <person name="Westerberg I."/>
            <person name="Brannstrom I.O."/>
            <person name="Guillou S."/>
            <person name="Cros-Aarteil S."/>
            <person name="Calhoun S."/>
            <person name="Haridas S."/>
            <person name="Kuo A."/>
            <person name="Mondo S."/>
            <person name="Pangilinan J."/>
            <person name="Riley R."/>
            <person name="Labutti K."/>
            <person name="Andreopoulos B."/>
            <person name="Lipzen A."/>
            <person name="Chen C."/>
            <person name="Yanf M."/>
            <person name="Daum C."/>
            <person name="Ng V."/>
            <person name="Clum A."/>
            <person name="Ohm R."/>
            <person name="Martin F."/>
            <person name="Silar P."/>
            <person name="Natvig D."/>
            <person name="Lalanne C."/>
            <person name="Gautier V."/>
            <person name="Ament-Velasquez S.L."/>
            <person name="Kruys A."/>
            <person name="Hutchinson M.I."/>
            <person name="Powell A.J."/>
            <person name="Barry K."/>
            <person name="Miller A.N."/>
            <person name="Grigoriev I.V."/>
            <person name="Debuchy R."/>
            <person name="Gladieux P."/>
            <person name="Thoren M.H."/>
            <person name="Johannesson H."/>
        </authorList>
    </citation>
    <scope>NUCLEOTIDE SEQUENCE</scope>
    <source>
        <strain evidence="2">PSN243</strain>
    </source>
</reference>
<accession>A0AAV9GP23</accession>
<dbReference type="Proteomes" id="UP001321760">
    <property type="component" value="Unassembled WGS sequence"/>
</dbReference>
<feature type="compositionally biased region" description="Basic and acidic residues" evidence="1">
    <location>
        <begin position="61"/>
        <end position="74"/>
    </location>
</feature>
<feature type="compositionally biased region" description="Low complexity" evidence="1">
    <location>
        <begin position="437"/>
        <end position="446"/>
    </location>
</feature>
<comment type="caution">
    <text evidence="2">The sequence shown here is derived from an EMBL/GenBank/DDBJ whole genome shotgun (WGS) entry which is preliminary data.</text>
</comment>
<feature type="compositionally biased region" description="Polar residues" evidence="1">
    <location>
        <begin position="524"/>
        <end position="542"/>
    </location>
</feature>
<feature type="region of interest" description="Disordered" evidence="1">
    <location>
        <begin position="630"/>
        <end position="653"/>
    </location>
</feature>
<feature type="compositionally biased region" description="Pro residues" evidence="1">
    <location>
        <begin position="447"/>
        <end position="459"/>
    </location>
</feature>